<evidence type="ECO:0000256" key="3">
    <source>
        <dbReference type="ARBA" id="ARBA00022801"/>
    </source>
</evidence>
<dbReference type="InterPro" id="IPR006710">
    <property type="entry name" value="Glyco_hydro_43"/>
</dbReference>
<dbReference type="InterPro" id="IPR023296">
    <property type="entry name" value="Glyco_hydro_beta-prop_sf"/>
</dbReference>
<dbReference type="GO" id="GO:0004553">
    <property type="term" value="F:hydrolase activity, hydrolyzing O-glycosyl compounds"/>
    <property type="evidence" value="ECO:0007669"/>
    <property type="project" value="InterPro"/>
</dbReference>
<dbReference type="OrthoDB" id="272289at2759"/>
<proteinExistence type="inferred from homology"/>
<protein>
    <submittedName>
        <fullName evidence="5">Glycoside hydrolase family 43 protein</fullName>
    </submittedName>
</protein>
<dbReference type="InParanoid" id="A0A0C3CUN0"/>
<name>A0A0C3CUN0_OIDMZ</name>
<dbReference type="PANTHER" id="PTHR43817:SF1">
    <property type="entry name" value="HYDROLASE, FAMILY 43, PUTATIVE (AFU_ORTHOLOGUE AFUA_3G01660)-RELATED"/>
    <property type="match status" value="1"/>
</dbReference>
<dbReference type="AlphaFoldDB" id="A0A0C3CUN0"/>
<comment type="similarity">
    <text evidence="1">Belongs to the glycosyl hydrolase 43 family.</text>
</comment>
<keyword evidence="4" id="KW-0326">Glycosidase</keyword>
<sequence length="246" mass="27307">MILRTKVISKGDTFTNPIRATDGSEPYIVYAGGYYYLVTISSTDVELSRATTLEGLKSSTKRVARNPQDEITYHNQLTTNWSIDGTVLRFNDWGSYLVFSCFNGGSLQSLCIAPLESPTSIGSTSIISTPASAWEDHDGSVNEVTATLYYGDEIYLTFSASSSWPNYYSLGILTWERRGSVLSIADRNYGPGNNGSHRFFTSPNGSQIWTVFHADANPAGACDSTRYTMDAQFYATCYTDCFYWPR</sequence>
<dbReference type="STRING" id="913774.A0A0C3CUN0"/>
<dbReference type="SUPFAM" id="SSF75005">
    <property type="entry name" value="Arabinanase/levansucrase/invertase"/>
    <property type="match status" value="1"/>
</dbReference>
<evidence type="ECO:0000256" key="1">
    <source>
        <dbReference type="ARBA" id="ARBA00009865"/>
    </source>
</evidence>
<dbReference type="Gene3D" id="2.115.10.20">
    <property type="entry name" value="Glycosyl hydrolase domain, family 43"/>
    <property type="match status" value="1"/>
</dbReference>
<accession>A0A0C3CUN0</accession>
<keyword evidence="6" id="KW-1185">Reference proteome</keyword>
<gene>
    <name evidence="5" type="ORF">OIDMADRAFT_40564</name>
</gene>
<dbReference type="PANTHER" id="PTHR43817">
    <property type="entry name" value="GLYCOSYL HYDROLASE"/>
    <property type="match status" value="1"/>
</dbReference>
<dbReference type="EMBL" id="KN832874">
    <property type="protein sequence ID" value="KIN02679.1"/>
    <property type="molecule type" value="Genomic_DNA"/>
</dbReference>
<reference evidence="5 6" key="1">
    <citation type="submission" date="2014-04" db="EMBL/GenBank/DDBJ databases">
        <authorList>
            <consortium name="DOE Joint Genome Institute"/>
            <person name="Kuo A."/>
            <person name="Martino E."/>
            <person name="Perotto S."/>
            <person name="Kohler A."/>
            <person name="Nagy L.G."/>
            <person name="Floudas D."/>
            <person name="Copeland A."/>
            <person name="Barry K.W."/>
            <person name="Cichocki N."/>
            <person name="Veneault-Fourrey C."/>
            <person name="LaButti K."/>
            <person name="Lindquist E.A."/>
            <person name="Lipzen A."/>
            <person name="Lundell T."/>
            <person name="Morin E."/>
            <person name="Murat C."/>
            <person name="Sun H."/>
            <person name="Tunlid A."/>
            <person name="Henrissat B."/>
            <person name="Grigoriev I.V."/>
            <person name="Hibbett D.S."/>
            <person name="Martin F."/>
            <person name="Nordberg H.P."/>
            <person name="Cantor M.N."/>
            <person name="Hua S.X."/>
        </authorList>
    </citation>
    <scope>NUCLEOTIDE SEQUENCE [LARGE SCALE GENOMIC DNA]</scope>
    <source>
        <strain evidence="5 6">Zn</strain>
    </source>
</reference>
<dbReference type="GO" id="GO:0005975">
    <property type="term" value="P:carbohydrate metabolic process"/>
    <property type="evidence" value="ECO:0007669"/>
    <property type="project" value="InterPro"/>
</dbReference>
<dbReference type="Pfam" id="PF04616">
    <property type="entry name" value="Glyco_hydro_43"/>
    <property type="match status" value="1"/>
</dbReference>
<dbReference type="Proteomes" id="UP000054321">
    <property type="component" value="Unassembled WGS sequence"/>
</dbReference>
<organism evidence="5 6">
    <name type="scientific">Oidiodendron maius (strain Zn)</name>
    <dbReference type="NCBI Taxonomy" id="913774"/>
    <lineage>
        <taxon>Eukaryota</taxon>
        <taxon>Fungi</taxon>
        <taxon>Dikarya</taxon>
        <taxon>Ascomycota</taxon>
        <taxon>Pezizomycotina</taxon>
        <taxon>Leotiomycetes</taxon>
        <taxon>Leotiomycetes incertae sedis</taxon>
        <taxon>Myxotrichaceae</taxon>
        <taxon>Oidiodendron</taxon>
    </lineage>
</organism>
<keyword evidence="2" id="KW-0732">Signal</keyword>
<keyword evidence="3 5" id="KW-0378">Hydrolase</keyword>
<reference evidence="6" key="2">
    <citation type="submission" date="2015-01" db="EMBL/GenBank/DDBJ databases">
        <title>Evolutionary Origins and Diversification of the Mycorrhizal Mutualists.</title>
        <authorList>
            <consortium name="DOE Joint Genome Institute"/>
            <consortium name="Mycorrhizal Genomics Consortium"/>
            <person name="Kohler A."/>
            <person name="Kuo A."/>
            <person name="Nagy L.G."/>
            <person name="Floudas D."/>
            <person name="Copeland A."/>
            <person name="Barry K.W."/>
            <person name="Cichocki N."/>
            <person name="Veneault-Fourrey C."/>
            <person name="LaButti K."/>
            <person name="Lindquist E.A."/>
            <person name="Lipzen A."/>
            <person name="Lundell T."/>
            <person name="Morin E."/>
            <person name="Murat C."/>
            <person name="Riley R."/>
            <person name="Ohm R."/>
            <person name="Sun H."/>
            <person name="Tunlid A."/>
            <person name="Henrissat B."/>
            <person name="Grigoriev I.V."/>
            <person name="Hibbett D.S."/>
            <person name="Martin F."/>
        </authorList>
    </citation>
    <scope>NUCLEOTIDE SEQUENCE [LARGE SCALE GENOMIC DNA]</scope>
    <source>
        <strain evidence="6">Zn</strain>
    </source>
</reference>
<evidence type="ECO:0000313" key="5">
    <source>
        <dbReference type="EMBL" id="KIN02679.1"/>
    </source>
</evidence>
<evidence type="ECO:0000313" key="6">
    <source>
        <dbReference type="Proteomes" id="UP000054321"/>
    </source>
</evidence>
<dbReference type="HOGENOM" id="CLU_009397_2_0_1"/>
<evidence type="ECO:0000256" key="2">
    <source>
        <dbReference type="ARBA" id="ARBA00022729"/>
    </source>
</evidence>
<evidence type="ECO:0000256" key="4">
    <source>
        <dbReference type="ARBA" id="ARBA00023295"/>
    </source>
</evidence>